<dbReference type="AlphaFoldDB" id="A0A518D6L2"/>
<feature type="compositionally biased region" description="Polar residues" evidence="6">
    <location>
        <begin position="1"/>
        <end position="14"/>
    </location>
</feature>
<dbReference type="InterPro" id="IPR012245">
    <property type="entry name" value="MoaB"/>
</dbReference>
<gene>
    <name evidence="8" type="primary">moaB</name>
    <name evidence="8" type="ORF">Pla175_04340</name>
</gene>
<name>A0A518D6L2_9BACT</name>
<organism evidence="8 9">
    <name type="scientific">Pirellulimonas nuda</name>
    <dbReference type="NCBI Taxonomy" id="2528009"/>
    <lineage>
        <taxon>Bacteria</taxon>
        <taxon>Pseudomonadati</taxon>
        <taxon>Planctomycetota</taxon>
        <taxon>Planctomycetia</taxon>
        <taxon>Pirellulales</taxon>
        <taxon>Lacipirellulaceae</taxon>
        <taxon>Pirellulimonas</taxon>
    </lineage>
</organism>
<evidence type="ECO:0000313" key="9">
    <source>
        <dbReference type="Proteomes" id="UP000317429"/>
    </source>
</evidence>
<dbReference type="GO" id="GO:0006777">
    <property type="term" value="P:Mo-molybdopterin cofactor biosynthetic process"/>
    <property type="evidence" value="ECO:0007669"/>
    <property type="project" value="UniProtKB-UniRule"/>
</dbReference>
<dbReference type="FunFam" id="3.40.980.10:FF:000006">
    <property type="entry name" value="Molybdenum cofactor biosynthesis protein B"/>
    <property type="match status" value="1"/>
</dbReference>
<evidence type="ECO:0000256" key="4">
    <source>
        <dbReference type="ARBA" id="ARBA00015262"/>
    </source>
</evidence>
<dbReference type="PIRSF" id="PIRSF006443">
    <property type="entry name" value="MoaB"/>
    <property type="match status" value="1"/>
</dbReference>
<sequence>MDQADNPTIPQQHRGQAPAAARCAVVTVSDTRTAETDRGGPLIVQMLEGAGHLVVRREIVADSRPEIEALVAALAVQADAVLVTGGTGIAPRDVTCEALTALFDKPMPGYGELFRMLSFQEIGAAAMLSRAVGGVVGRAVVLSMPGSPAAVRLAMERLVLPELAHLVWEARKGVG</sequence>
<evidence type="ECO:0000256" key="1">
    <source>
        <dbReference type="ARBA" id="ARBA00003487"/>
    </source>
</evidence>
<dbReference type="SUPFAM" id="SSF53218">
    <property type="entry name" value="Molybdenum cofactor biosynthesis proteins"/>
    <property type="match status" value="1"/>
</dbReference>
<feature type="domain" description="MoaB/Mog" evidence="7">
    <location>
        <begin position="24"/>
        <end position="166"/>
    </location>
</feature>
<dbReference type="RefSeq" id="WP_197527214.1">
    <property type="nucleotide sequence ID" value="NZ_CP036291.1"/>
</dbReference>
<dbReference type="NCBIfam" id="TIGR00177">
    <property type="entry name" value="molyb_syn"/>
    <property type="match status" value="1"/>
</dbReference>
<evidence type="ECO:0000256" key="3">
    <source>
        <dbReference type="ARBA" id="ARBA00006112"/>
    </source>
</evidence>
<evidence type="ECO:0000256" key="5">
    <source>
        <dbReference type="PIRNR" id="PIRNR006443"/>
    </source>
</evidence>
<dbReference type="EMBL" id="CP036291">
    <property type="protein sequence ID" value="QDU87079.1"/>
    <property type="molecule type" value="Genomic_DNA"/>
</dbReference>
<evidence type="ECO:0000259" key="7">
    <source>
        <dbReference type="SMART" id="SM00852"/>
    </source>
</evidence>
<comment type="pathway">
    <text evidence="2 5">Cofactor biosynthesis; molybdopterin biosynthesis.</text>
</comment>
<proteinExistence type="inferred from homology"/>
<dbReference type="UniPathway" id="UPA00344"/>
<dbReference type="SMART" id="SM00852">
    <property type="entry name" value="MoCF_biosynth"/>
    <property type="match status" value="1"/>
</dbReference>
<feature type="region of interest" description="Disordered" evidence="6">
    <location>
        <begin position="1"/>
        <end position="21"/>
    </location>
</feature>
<keyword evidence="9" id="KW-1185">Reference proteome</keyword>
<evidence type="ECO:0000313" key="8">
    <source>
        <dbReference type="EMBL" id="QDU87079.1"/>
    </source>
</evidence>
<dbReference type="PANTHER" id="PTHR43232:SF2">
    <property type="entry name" value="MOLYBDENUM COFACTOR BIOSYNTHESIS PROTEIN B"/>
    <property type="match status" value="1"/>
</dbReference>
<dbReference type="InterPro" id="IPR001453">
    <property type="entry name" value="MoaB/Mog_dom"/>
</dbReference>
<dbReference type="GO" id="GO:0005829">
    <property type="term" value="C:cytosol"/>
    <property type="evidence" value="ECO:0007669"/>
    <property type="project" value="TreeGrafter"/>
</dbReference>
<keyword evidence="5" id="KW-0501">Molybdenum cofactor biosynthesis</keyword>
<dbReference type="InterPro" id="IPR036425">
    <property type="entry name" value="MoaB/Mog-like_dom_sf"/>
</dbReference>
<accession>A0A518D6L2</accession>
<reference evidence="8 9" key="1">
    <citation type="submission" date="2019-02" db="EMBL/GenBank/DDBJ databases">
        <title>Deep-cultivation of Planctomycetes and their phenomic and genomic characterization uncovers novel biology.</title>
        <authorList>
            <person name="Wiegand S."/>
            <person name="Jogler M."/>
            <person name="Boedeker C."/>
            <person name="Pinto D."/>
            <person name="Vollmers J."/>
            <person name="Rivas-Marin E."/>
            <person name="Kohn T."/>
            <person name="Peeters S.H."/>
            <person name="Heuer A."/>
            <person name="Rast P."/>
            <person name="Oberbeckmann S."/>
            <person name="Bunk B."/>
            <person name="Jeske O."/>
            <person name="Meyerdierks A."/>
            <person name="Storesund J.E."/>
            <person name="Kallscheuer N."/>
            <person name="Luecker S."/>
            <person name="Lage O.M."/>
            <person name="Pohl T."/>
            <person name="Merkel B.J."/>
            <person name="Hornburger P."/>
            <person name="Mueller R.-W."/>
            <person name="Bruemmer F."/>
            <person name="Labrenz M."/>
            <person name="Spormann A.M."/>
            <person name="Op den Camp H."/>
            <person name="Overmann J."/>
            <person name="Amann R."/>
            <person name="Jetten M.S.M."/>
            <person name="Mascher T."/>
            <person name="Medema M.H."/>
            <person name="Devos D.P."/>
            <person name="Kaster A.-K."/>
            <person name="Ovreas L."/>
            <person name="Rohde M."/>
            <person name="Galperin M.Y."/>
            <person name="Jogler C."/>
        </authorList>
    </citation>
    <scope>NUCLEOTIDE SEQUENCE [LARGE SCALE GENOMIC DNA]</scope>
    <source>
        <strain evidence="8 9">Pla175</strain>
    </source>
</reference>
<evidence type="ECO:0000256" key="6">
    <source>
        <dbReference type="SAM" id="MobiDB-lite"/>
    </source>
</evidence>
<dbReference type="Gene3D" id="3.40.980.10">
    <property type="entry name" value="MoaB/Mog-like domain"/>
    <property type="match status" value="1"/>
</dbReference>
<comment type="similarity">
    <text evidence="3 5">Belongs to the MoaB/Mog family.</text>
</comment>
<protein>
    <recommendedName>
        <fullName evidence="4 5">Molybdenum cofactor biosynthesis protein B</fullName>
    </recommendedName>
</protein>
<comment type="function">
    <text evidence="1 5">May be involved in the biosynthesis of molybdopterin.</text>
</comment>
<dbReference type="PANTHER" id="PTHR43232">
    <property type="entry name" value="MOLYBDENUM COFACTOR BIOSYNTHESIS PROTEIN B"/>
    <property type="match status" value="1"/>
</dbReference>
<dbReference type="KEGG" id="pnd:Pla175_04340"/>
<evidence type="ECO:0000256" key="2">
    <source>
        <dbReference type="ARBA" id="ARBA00005046"/>
    </source>
</evidence>
<dbReference type="Proteomes" id="UP000317429">
    <property type="component" value="Chromosome"/>
</dbReference>
<dbReference type="Pfam" id="PF00994">
    <property type="entry name" value="MoCF_biosynth"/>
    <property type="match status" value="1"/>
</dbReference>
<dbReference type="CDD" id="cd00886">
    <property type="entry name" value="MogA_MoaB"/>
    <property type="match status" value="1"/>
</dbReference>